<keyword evidence="4" id="KW-1185">Reference proteome</keyword>
<evidence type="ECO:0000313" key="3">
    <source>
        <dbReference type="EMBL" id="QCK84758.1"/>
    </source>
</evidence>
<name>A0A4D7QC76_9HYPH</name>
<dbReference type="InterPro" id="IPR005064">
    <property type="entry name" value="BUG"/>
</dbReference>
<dbReference type="Gene3D" id="3.40.190.10">
    <property type="entry name" value="Periplasmic binding protein-like II"/>
    <property type="match status" value="1"/>
</dbReference>
<comment type="similarity">
    <text evidence="1">Belongs to the UPF0065 (bug) family.</text>
</comment>
<dbReference type="Pfam" id="PF03401">
    <property type="entry name" value="TctC"/>
    <property type="match status" value="1"/>
</dbReference>
<evidence type="ECO:0000313" key="4">
    <source>
        <dbReference type="Proteomes" id="UP000298588"/>
    </source>
</evidence>
<dbReference type="CDD" id="cd07012">
    <property type="entry name" value="PBP2_Bug_TTT"/>
    <property type="match status" value="1"/>
</dbReference>
<protein>
    <submittedName>
        <fullName evidence="3">Tripartite tricarboxylate transporter substrate binding protein</fullName>
    </submittedName>
</protein>
<dbReference type="AlphaFoldDB" id="A0A4D7QC76"/>
<dbReference type="OrthoDB" id="7248807at2"/>
<evidence type="ECO:0000256" key="1">
    <source>
        <dbReference type="ARBA" id="ARBA00006987"/>
    </source>
</evidence>
<sequence>MTILFRAAAAALTLLAGLAPGSLTEAQAQGQRTISLVVGFAGGTAPDTLARILAESMQRNGNASVVVENVPGAGGQVASARVARAAPDGATILLGEVGSVAIAPFAFTSLPYDPARDFTYVSEVARTNFAFVVPAQNGPVSIAAFIEAARKADRTLLGTFGVTSPGHIAAELFAQSAGFKGEPVHYRAVADGIGDIARGQTAGAFLSIPLAAAQARSGGIRALVQTGATRADMLPDVPTAREANVPDLAMSSWFVLMVPAAVPAATVAEIHRVAAAALKDSAALERLRGAGFEAVGSSPDEVRAMVARERDRWKPVIERAGIRITN</sequence>
<keyword evidence="2" id="KW-0732">Signal</keyword>
<evidence type="ECO:0000256" key="2">
    <source>
        <dbReference type="SAM" id="SignalP"/>
    </source>
</evidence>
<organism evidence="3 4">
    <name type="scientific">Phreatobacter aquaticus</name>
    <dbReference type="NCBI Taxonomy" id="2570229"/>
    <lineage>
        <taxon>Bacteria</taxon>
        <taxon>Pseudomonadati</taxon>
        <taxon>Pseudomonadota</taxon>
        <taxon>Alphaproteobacteria</taxon>
        <taxon>Hyphomicrobiales</taxon>
        <taxon>Phreatobacteraceae</taxon>
        <taxon>Phreatobacter</taxon>
    </lineage>
</organism>
<feature type="chain" id="PRO_5021025731" evidence="2">
    <location>
        <begin position="29"/>
        <end position="326"/>
    </location>
</feature>
<reference evidence="3 4" key="1">
    <citation type="submission" date="2019-04" db="EMBL/GenBank/DDBJ databases">
        <title>Phreatobacter aquaticus sp. nov.</title>
        <authorList>
            <person name="Choi A."/>
            <person name="Baek K."/>
        </authorList>
    </citation>
    <scope>NUCLEOTIDE SEQUENCE [LARGE SCALE GENOMIC DNA]</scope>
    <source>
        <strain evidence="3 4">NMCR1094</strain>
    </source>
</reference>
<accession>A0A4D7QC76</accession>
<dbReference type="InterPro" id="IPR042100">
    <property type="entry name" value="Bug_dom1"/>
</dbReference>
<dbReference type="Gene3D" id="3.40.190.150">
    <property type="entry name" value="Bordetella uptake gene, domain 1"/>
    <property type="match status" value="1"/>
</dbReference>
<dbReference type="KEGG" id="paqt:E8L99_02655"/>
<dbReference type="PIRSF" id="PIRSF017082">
    <property type="entry name" value="YflP"/>
    <property type="match status" value="1"/>
</dbReference>
<dbReference type="Proteomes" id="UP000298588">
    <property type="component" value="Chromosome"/>
</dbReference>
<feature type="signal peptide" evidence="2">
    <location>
        <begin position="1"/>
        <end position="28"/>
    </location>
</feature>
<dbReference type="EMBL" id="CP039865">
    <property type="protein sequence ID" value="QCK84758.1"/>
    <property type="molecule type" value="Genomic_DNA"/>
</dbReference>
<dbReference type="RefSeq" id="WP_137098092.1">
    <property type="nucleotide sequence ID" value="NZ_CP039865.1"/>
</dbReference>
<dbReference type="PANTHER" id="PTHR42928:SF5">
    <property type="entry name" value="BLR1237 PROTEIN"/>
    <property type="match status" value="1"/>
</dbReference>
<dbReference type="PANTHER" id="PTHR42928">
    <property type="entry name" value="TRICARBOXYLATE-BINDING PROTEIN"/>
    <property type="match status" value="1"/>
</dbReference>
<proteinExistence type="inferred from homology"/>
<gene>
    <name evidence="3" type="ORF">E8L99_02655</name>
</gene>